<name>A0A922HFF4_DERFA</name>
<protein>
    <submittedName>
        <fullName evidence="1">Uncharacterized protein</fullName>
    </submittedName>
</protein>
<reference evidence="1" key="1">
    <citation type="submission" date="2013-05" db="EMBL/GenBank/DDBJ databases">
        <authorList>
            <person name="Yim A.K.Y."/>
            <person name="Chan T.F."/>
            <person name="Ji K.M."/>
            <person name="Liu X.Y."/>
            <person name="Zhou J.W."/>
            <person name="Li R.Q."/>
            <person name="Yang K.Y."/>
            <person name="Li J."/>
            <person name="Li M."/>
            <person name="Law P.T.W."/>
            <person name="Wu Y.L."/>
            <person name="Cai Z.L."/>
            <person name="Qin H."/>
            <person name="Bao Y."/>
            <person name="Leung R.K.K."/>
            <person name="Ng P.K.S."/>
            <person name="Zou J."/>
            <person name="Zhong X.J."/>
            <person name="Ran P.X."/>
            <person name="Zhong N.S."/>
            <person name="Liu Z.G."/>
            <person name="Tsui S.K.W."/>
        </authorList>
    </citation>
    <scope>NUCLEOTIDE SEQUENCE</scope>
    <source>
        <strain evidence="1">Derf</strain>
        <tissue evidence="1">Whole organism</tissue>
    </source>
</reference>
<evidence type="ECO:0000313" key="2">
    <source>
        <dbReference type="Proteomes" id="UP000790347"/>
    </source>
</evidence>
<dbReference type="Proteomes" id="UP000790347">
    <property type="component" value="Unassembled WGS sequence"/>
</dbReference>
<keyword evidence="2" id="KW-1185">Reference proteome</keyword>
<gene>
    <name evidence="1" type="ORF">DERF_015854</name>
</gene>
<dbReference type="AlphaFoldDB" id="A0A922HFF4"/>
<comment type="caution">
    <text evidence="1">The sequence shown here is derived from an EMBL/GenBank/DDBJ whole genome shotgun (WGS) entry which is preliminary data.</text>
</comment>
<proteinExistence type="predicted"/>
<dbReference type="EMBL" id="ASGP02000009">
    <property type="protein sequence ID" value="KAH9491119.1"/>
    <property type="molecule type" value="Genomic_DNA"/>
</dbReference>
<accession>A0A922HFF4</accession>
<evidence type="ECO:0000313" key="1">
    <source>
        <dbReference type="EMBL" id="KAH9491119.1"/>
    </source>
</evidence>
<reference evidence="1" key="2">
    <citation type="journal article" date="2022" name="Res Sq">
        <title>Comparative Genomics Reveals Insights into the Divergent Evolution of Astigmatic Mites and Household Pest Adaptations.</title>
        <authorList>
            <person name="Xiong Q."/>
            <person name="Wan A.T.-Y."/>
            <person name="Liu X.-Y."/>
            <person name="Fung C.S.-H."/>
            <person name="Xiao X."/>
            <person name="Malainual N."/>
            <person name="Hou J."/>
            <person name="Wang L."/>
            <person name="Wang M."/>
            <person name="Yang K."/>
            <person name="Cui Y."/>
            <person name="Leung E."/>
            <person name="Nong W."/>
            <person name="Shin S.-K."/>
            <person name="Au S."/>
            <person name="Jeong K.Y."/>
            <person name="Chew F.T."/>
            <person name="Hui J."/>
            <person name="Leung T.F."/>
            <person name="Tungtrongchitr A."/>
            <person name="Zhong N."/>
            <person name="Liu Z."/>
            <person name="Tsui S."/>
        </authorList>
    </citation>
    <scope>NUCLEOTIDE SEQUENCE</scope>
    <source>
        <strain evidence="1">Derf</strain>
        <tissue evidence="1">Whole organism</tissue>
    </source>
</reference>
<sequence>MSNESKQTMNEWRMKTKKSKQRIKKNFFRIIYFAIKIIPLDKDSLSTNLFENYRTNSQNERGRKNGSKTMDYRFGSLITENVT</sequence>
<organism evidence="1 2">
    <name type="scientific">Dermatophagoides farinae</name>
    <name type="common">American house dust mite</name>
    <dbReference type="NCBI Taxonomy" id="6954"/>
    <lineage>
        <taxon>Eukaryota</taxon>
        <taxon>Metazoa</taxon>
        <taxon>Ecdysozoa</taxon>
        <taxon>Arthropoda</taxon>
        <taxon>Chelicerata</taxon>
        <taxon>Arachnida</taxon>
        <taxon>Acari</taxon>
        <taxon>Acariformes</taxon>
        <taxon>Sarcoptiformes</taxon>
        <taxon>Astigmata</taxon>
        <taxon>Psoroptidia</taxon>
        <taxon>Analgoidea</taxon>
        <taxon>Pyroglyphidae</taxon>
        <taxon>Dermatophagoidinae</taxon>
        <taxon>Dermatophagoides</taxon>
    </lineage>
</organism>